<protein>
    <recommendedName>
        <fullName evidence="1">GST N-terminal domain-containing protein</fullName>
    </recommendedName>
</protein>
<dbReference type="InterPro" id="IPR004045">
    <property type="entry name" value="Glutathione_S-Trfase_N"/>
</dbReference>
<dbReference type="AlphaFoldDB" id="A0A168MTF6"/>
<dbReference type="OMA" id="PRIGFRI"/>
<feature type="domain" description="GST N-terminal" evidence="1">
    <location>
        <begin position="6"/>
        <end position="85"/>
    </location>
</feature>
<dbReference type="Pfam" id="PF13417">
    <property type="entry name" value="GST_N_3"/>
    <property type="match status" value="1"/>
</dbReference>
<evidence type="ECO:0000313" key="3">
    <source>
        <dbReference type="Proteomes" id="UP000078561"/>
    </source>
</evidence>
<dbReference type="InterPro" id="IPR036249">
    <property type="entry name" value="Thioredoxin-like_sf"/>
</dbReference>
<dbReference type="CDD" id="cd00570">
    <property type="entry name" value="GST_N_family"/>
    <property type="match status" value="1"/>
</dbReference>
<reference evidence="2" key="1">
    <citation type="submission" date="2016-04" db="EMBL/GenBank/DDBJ databases">
        <authorList>
            <person name="Evans L.H."/>
            <person name="Alamgir A."/>
            <person name="Owens N."/>
            <person name="Weber N.D."/>
            <person name="Virtaneva K."/>
            <person name="Barbian K."/>
            <person name="Babar A."/>
            <person name="Rosenke K."/>
        </authorList>
    </citation>
    <scope>NUCLEOTIDE SEQUENCE [LARGE SCALE GENOMIC DNA]</scope>
    <source>
        <strain evidence="2">CBS 101.48</strain>
    </source>
</reference>
<dbReference type="Gene3D" id="1.20.1050.10">
    <property type="match status" value="1"/>
</dbReference>
<evidence type="ECO:0000313" key="2">
    <source>
        <dbReference type="EMBL" id="SAL99167.1"/>
    </source>
</evidence>
<dbReference type="PROSITE" id="PS50404">
    <property type="entry name" value="GST_NTER"/>
    <property type="match status" value="1"/>
</dbReference>
<evidence type="ECO:0000259" key="1">
    <source>
        <dbReference type="PROSITE" id="PS50404"/>
    </source>
</evidence>
<name>A0A168MTF6_ABSGL</name>
<gene>
    <name evidence="2" type="primary">ABSGL_04748.1 scaffold 5764</name>
</gene>
<sequence>MTTEQNDIILHWYPQSPFAQKIVAILNYKKLDYKLVQISMMEPRPLRRPLDANYPKTPILQIGNQVFCDTKAIIAELESRYPEPSLYPPLKHSGQSSKTLAFGMTNLLDTSIFAAVPTQFNLDVIPLALLEDRAKMKGNGKFDKAKTKALQPYLKLELQAQLDRLTAGLVRGQWILDTETPSDSDFSLFMITFFLNMVISDAWTKEHYPLLVEHFERMVVLTLPDRADTMPQISAEDALQIAKVQQAPHSVSTTLSPSAQGIARIGQKVSVTPLDLGKTPAVGELAALTSDRVVLRINDDRTGDVYVHFPLTAYVVVPITSHL</sequence>
<dbReference type="Proteomes" id="UP000078561">
    <property type="component" value="Unassembled WGS sequence"/>
</dbReference>
<dbReference type="EMBL" id="LT552482">
    <property type="protein sequence ID" value="SAL99167.1"/>
    <property type="molecule type" value="Genomic_DNA"/>
</dbReference>
<dbReference type="InParanoid" id="A0A168MTF6"/>
<organism evidence="2">
    <name type="scientific">Absidia glauca</name>
    <name type="common">Pin mould</name>
    <dbReference type="NCBI Taxonomy" id="4829"/>
    <lineage>
        <taxon>Eukaryota</taxon>
        <taxon>Fungi</taxon>
        <taxon>Fungi incertae sedis</taxon>
        <taxon>Mucoromycota</taxon>
        <taxon>Mucoromycotina</taxon>
        <taxon>Mucoromycetes</taxon>
        <taxon>Mucorales</taxon>
        <taxon>Cunninghamellaceae</taxon>
        <taxon>Absidia</taxon>
    </lineage>
</organism>
<keyword evidence="3" id="KW-1185">Reference proteome</keyword>
<dbReference type="OrthoDB" id="202840at2759"/>
<proteinExistence type="predicted"/>
<dbReference type="STRING" id="4829.A0A168MTF6"/>
<dbReference type="SUPFAM" id="SSF52833">
    <property type="entry name" value="Thioredoxin-like"/>
    <property type="match status" value="1"/>
</dbReference>
<accession>A0A168MTF6</accession>
<dbReference type="Gene3D" id="3.40.30.110">
    <property type="match status" value="1"/>
</dbReference>